<dbReference type="EMBL" id="GL379793">
    <property type="protein sequence ID" value="EGT56600.1"/>
    <property type="molecule type" value="Genomic_DNA"/>
</dbReference>
<keyword evidence="3" id="KW-1185">Reference proteome</keyword>
<organism evidence="3">
    <name type="scientific">Caenorhabditis brenneri</name>
    <name type="common">Nematode worm</name>
    <dbReference type="NCBI Taxonomy" id="135651"/>
    <lineage>
        <taxon>Eukaryota</taxon>
        <taxon>Metazoa</taxon>
        <taxon>Ecdysozoa</taxon>
        <taxon>Nematoda</taxon>
        <taxon>Chromadorea</taxon>
        <taxon>Rhabditida</taxon>
        <taxon>Rhabditina</taxon>
        <taxon>Rhabditomorpha</taxon>
        <taxon>Rhabditoidea</taxon>
        <taxon>Rhabditidae</taxon>
        <taxon>Peloderinae</taxon>
        <taxon>Caenorhabditis</taxon>
    </lineage>
</organism>
<keyword evidence="1" id="KW-1133">Transmembrane helix</keyword>
<dbReference type="AlphaFoldDB" id="G0MFZ5"/>
<feature type="transmembrane region" description="Helical" evidence="1">
    <location>
        <begin position="40"/>
        <end position="66"/>
    </location>
</feature>
<evidence type="ECO:0000313" key="2">
    <source>
        <dbReference type="EMBL" id="EGT56600.1"/>
    </source>
</evidence>
<feature type="transmembrane region" description="Helical" evidence="1">
    <location>
        <begin position="118"/>
        <end position="137"/>
    </location>
</feature>
<evidence type="ECO:0000256" key="1">
    <source>
        <dbReference type="SAM" id="Phobius"/>
    </source>
</evidence>
<proteinExistence type="predicted"/>
<keyword evidence="1" id="KW-0812">Transmembrane</keyword>
<protein>
    <submittedName>
        <fullName evidence="2">Uncharacterized protein</fullName>
    </submittedName>
</protein>
<reference evidence="3" key="1">
    <citation type="submission" date="2011-07" db="EMBL/GenBank/DDBJ databases">
        <authorList>
            <consortium name="Caenorhabditis brenneri Sequencing and Analysis Consortium"/>
            <person name="Wilson R.K."/>
        </authorList>
    </citation>
    <scope>NUCLEOTIDE SEQUENCE [LARGE SCALE GENOMIC DNA]</scope>
    <source>
        <strain evidence="3">PB2801</strain>
    </source>
</reference>
<dbReference type="HOGENOM" id="CLU_1595988_0_0_1"/>
<sequence length="167" mass="19029">MPRRVVPRITPEGERVEAHAAEVIARRAAALELLKAKFKYLGVALSFMALFKAAPVNWVFLITAYIGDWFGNREMRLFTNKTKKWVLWRMLTFIFWVYVCAASKIFNGANSKTPMFPLYFRAAFLTTFAGFAYIMCVRAKRNVVRAIREEGPGVEPNSDSDSDSDSD</sequence>
<dbReference type="Proteomes" id="UP000008068">
    <property type="component" value="Unassembled WGS sequence"/>
</dbReference>
<evidence type="ECO:0000313" key="3">
    <source>
        <dbReference type="Proteomes" id="UP000008068"/>
    </source>
</evidence>
<name>G0MFZ5_CAEBE</name>
<dbReference type="InParanoid" id="G0MFZ5"/>
<gene>
    <name evidence="2" type="ORF">CAEBREN_31354</name>
</gene>
<keyword evidence="1" id="KW-0472">Membrane</keyword>
<accession>G0MFZ5</accession>
<feature type="transmembrane region" description="Helical" evidence="1">
    <location>
        <begin position="86"/>
        <end position="106"/>
    </location>
</feature>